<dbReference type="GO" id="GO:0005829">
    <property type="term" value="C:cytosol"/>
    <property type="evidence" value="ECO:0007669"/>
    <property type="project" value="TreeGrafter"/>
</dbReference>
<dbReference type="InterPro" id="IPR037474">
    <property type="entry name" value="ScaA"/>
</dbReference>
<evidence type="ECO:0000313" key="3">
    <source>
        <dbReference type="Proteomes" id="UP001149090"/>
    </source>
</evidence>
<feature type="coiled-coil region" evidence="1">
    <location>
        <begin position="304"/>
        <end position="336"/>
    </location>
</feature>
<dbReference type="GO" id="GO:0046579">
    <property type="term" value="P:positive regulation of Ras protein signal transduction"/>
    <property type="evidence" value="ECO:0007669"/>
    <property type="project" value="TreeGrafter"/>
</dbReference>
<sequence>MMSKKTTRLSFADKAIARNTSNTKLLKDGKIGQPIYLPNTTRLKRKISKQIPEIIHSKKEKIPVYFDRKGFIYDIHYRSIKEEDFEKEKQNQYENQNQKTQVLLEYAPQKLKDFPPFPKIDDYQSFSDYEQAILDWKSSVELSLGFIIPPIILGRTFNRPQVIETESEKFDLHYRESTERTSSSSEAKSVDYRKSSNIDMKIIAQESEELEKKGFQMSDTYSPRNTISRLKQGDKLPEYMPDTQELMGDISLWDSQLIPPTPNPSHYLSFKEFELAYKRWEKLTLSTLDTLPPHCSSFVNMYGLITAEEKEEKERKRRAEEKARLFKEQIQTKKKKTRTFDTAFLNWKMNLVGRLSRYSINKKNQGYENMLLNFPYEALKSLKESFENKEENLSDKKETLEDKEEIAKETEPTLVMNLDLSREETEKSALLARQKYEGLWSTADQDTQQSLTKFIIQISEKISENLKTFSQSITPVLGRVHGQLEQEWFSDSNSQFNAPFKGNNENNSSDFNIALRRVDIPKKLLDNSKDVPEEINGMKVKFNVPQYDVYHKIDLYKLKKSEKYREDLLLEINRLSYITFHNSIQSWFNPKQIEKWNLSERKKNLDKEVFDPEKFGFQQIHTVLHSDIPHDIFSHILSDYTIQDNKEKSYSEAFLFPFNENNFYEILSIFNNSHSHLVFAKLSQLVMEALQGNISKQLLEKYIYEQDVQNFYFLSFAMCFFQDIHIPIFPFISEMRNASSLLFKDEFKSLEYSVFLHYYFRNKNQEFKNIIWNEDNVLNDILKSKEVNLLGQIRLMAVSKFQHVRFGCRNIWKTMLSIPTWMNFLVDRYTTNLEMLIYDLSPPQQPDNMNPDDMENMSVPLMVELVHDFLIQAFSSANESHPILMESLFFQLVKHLQFYIKKLRNPTLSFIANILHRMSQAFSKFSLIESRSKEVKVSFAVTTKKRKLYIEYSNIETILQMVSDSAVMLYPLKTSLIRLIIELIRPDSVFSDVCQNPEFFTKIHIIFRSSHDHEFSKALWDLFTESLMFHSGVFELLKRTKHLKSMIELISSSSDPATTITGLRALNSIFCLPEKEARRIAKGKPSLRPLEKDPMKSIQKDVRFFADFFAKNSLFVRIHMIYMNCEKKQGRLFAVKCLKKESYRAGIMKIHDMSNGMNEQPIKSKLIVKMKTKEKKKKNSNKND</sequence>
<evidence type="ECO:0000256" key="1">
    <source>
        <dbReference type="SAM" id="Coils"/>
    </source>
</evidence>
<dbReference type="Proteomes" id="UP001149090">
    <property type="component" value="Unassembled WGS sequence"/>
</dbReference>
<dbReference type="EMBL" id="JAPDFW010000093">
    <property type="protein sequence ID" value="KAJ5070649.1"/>
    <property type="molecule type" value="Genomic_DNA"/>
</dbReference>
<accession>A0A9Q0R9E8</accession>
<proteinExistence type="predicted"/>
<keyword evidence="3" id="KW-1185">Reference proteome</keyword>
<dbReference type="PANTHER" id="PTHR37516">
    <property type="entry name" value="SCA1 COMPLEX SCAFFOLD PROTEIN SCAA"/>
    <property type="match status" value="1"/>
</dbReference>
<comment type="caution">
    <text evidence="2">The sequence shown here is derived from an EMBL/GenBank/DDBJ whole genome shotgun (WGS) entry which is preliminary data.</text>
</comment>
<reference evidence="2" key="1">
    <citation type="submission" date="2022-10" db="EMBL/GenBank/DDBJ databases">
        <title>Novel sulphate-reducing endosymbionts in the free-living metamonad Anaeramoeba.</title>
        <authorList>
            <person name="Jerlstrom-Hultqvist J."/>
            <person name="Cepicka I."/>
            <person name="Gallot-Lavallee L."/>
            <person name="Salas-Leiva D."/>
            <person name="Curtis B.A."/>
            <person name="Zahonova K."/>
            <person name="Pipaliya S."/>
            <person name="Dacks J."/>
            <person name="Roger A.J."/>
        </authorList>
    </citation>
    <scope>NUCLEOTIDE SEQUENCE</scope>
    <source>
        <strain evidence="2">BMAN</strain>
    </source>
</reference>
<gene>
    <name evidence="2" type="ORF">M0811_10719</name>
</gene>
<feature type="coiled-coil region" evidence="1">
    <location>
        <begin position="376"/>
        <end position="410"/>
    </location>
</feature>
<organism evidence="2 3">
    <name type="scientific">Anaeramoeba ignava</name>
    <name type="common">Anaerobic marine amoeba</name>
    <dbReference type="NCBI Taxonomy" id="1746090"/>
    <lineage>
        <taxon>Eukaryota</taxon>
        <taxon>Metamonada</taxon>
        <taxon>Anaeramoebidae</taxon>
        <taxon>Anaeramoeba</taxon>
    </lineage>
</organism>
<dbReference type="GO" id="GO:0005886">
    <property type="term" value="C:plasma membrane"/>
    <property type="evidence" value="ECO:0007669"/>
    <property type="project" value="TreeGrafter"/>
</dbReference>
<dbReference type="PANTHER" id="PTHR37516:SF1">
    <property type="entry name" value="SCA1 COMPLEX SCAFFOLD PROTEIN SCAA"/>
    <property type="match status" value="1"/>
</dbReference>
<evidence type="ECO:0000313" key="2">
    <source>
        <dbReference type="EMBL" id="KAJ5070649.1"/>
    </source>
</evidence>
<dbReference type="AlphaFoldDB" id="A0A9Q0R9E8"/>
<name>A0A9Q0R9E8_ANAIG</name>
<protein>
    <submittedName>
        <fullName evidence="2">Sca1 complex scaffold protein scaa</fullName>
    </submittedName>
</protein>
<keyword evidence="1" id="KW-0175">Coiled coil</keyword>
<dbReference type="GO" id="GO:1904515">
    <property type="term" value="P:positive regulation of TORC2 signaling"/>
    <property type="evidence" value="ECO:0007669"/>
    <property type="project" value="TreeGrafter"/>
</dbReference>